<sequence length="186" mass="20391">MTWLAPVGFRTFCRGIPLADLNGFFTEAGLPAAASGASEDGWAWLAHHAETNPDGGAIQQLGQYITGFRYADRVSDQHNVHMVFLASTPACTCGHSYAVPHCAQHPCQFAYSRGGFAVSLFNLGERRESHRFGSQADLFVRQFLEEGLVGRTTRYDSEPGFNTDGTETVRIIAEHFGLPVGPLRRD</sequence>
<organism evidence="1 2">
    <name type="scientific">Streptomyces venetus</name>
    <dbReference type="NCBI Taxonomy" id="1701086"/>
    <lineage>
        <taxon>Bacteria</taxon>
        <taxon>Bacillati</taxon>
        <taxon>Actinomycetota</taxon>
        <taxon>Actinomycetes</taxon>
        <taxon>Kitasatosporales</taxon>
        <taxon>Streptomycetaceae</taxon>
        <taxon>Streptomyces</taxon>
    </lineage>
</organism>
<protein>
    <submittedName>
        <fullName evidence="1">Uncharacterized protein</fullName>
    </submittedName>
</protein>
<comment type="caution">
    <text evidence="1">The sequence shown here is derived from an EMBL/GenBank/DDBJ whole genome shotgun (WGS) entry which is preliminary data.</text>
</comment>
<accession>A0ABP8G1B0</accession>
<evidence type="ECO:0000313" key="1">
    <source>
        <dbReference type="EMBL" id="GAA4315075.1"/>
    </source>
</evidence>
<reference evidence="2" key="1">
    <citation type="journal article" date="2019" name="Int. J. Syst. Evol. Microbiol.">
        <title>The Global Catalogue of Microorganisms (GCM) 10K type strain sequencing project: providing services to taxonomists for standard genome sequencing and annotation.</title>
        <authorList>
            <consortium name="The Broad Institute Genomics Platform"/>
            <consortium name="The Broad Institute Genome Sequencing Center for Infectious Disease"/>
            <person name="Wu L."/>
            <person name="Ma J."/>
        </authorList>
    </citation>
    <scope>NUCLEOTIDE SEQUENCE [LARGE SCALE GENOMIC DNA]</scope>
    <source>
        <strain evidence="2">JCM 31290</strain>
    </source>
</reference>
<evidence type="ECO:0000313" key="2">
    <source>
        <dbReference type="Proteomes" id="UP001501115"/>
    </source>
</evidence>
<name>A0ABP8G1B0_9ACTN</name>
<gene>
    <name evidence="1" type="ORF">GCM10023086_36700</name>
</gene>
<proteinExistence type="predicted"/>
<dbReference type="EMBL" id="BAABET010000005">
    <property type="protein sequence ID" value="GAA4315075.1"/>
    <property type="molecule type" value="Genomic_DNA"/>
</dbReference>
<dbReference type="RefSeq" id="WP_345662618.1">
    <property type="nucleotide sequence ID" value="NZ_BAABET010000005.1"/>
</dbReference>
<keyword evidence="2" id="KW-1185">Reference proteome</keyword>
<dbReference type="Proteomes" id="UP001501115">
    <property type="component" value="Unassembled WGS sequence"/>
</dbReference>